<sequence length="1247" mass="139239">MSTTKVPLLNDYKRDFVLRRIPQTLLGGINLKLSFKAPFYVYVFQLLLWLMPFVVGGIFTIAIEVGGLNSVVGSAIAGSLVGLFVLGLQIAHIILSRRNTPILANGDKSSNQQLKQLLAEEDEIFFDSCCSYTTFQFVVPPKKYWINSILHAILTALLCGIAVHYNLPSVYNNLYGFNTGATVILFIFSWITISIAEFPLLAGGVPPEVATFHFVDNWEITSISRMFHVILFYVFHIVQIYIPSFGVANQVLHILFLFLPFLWLSGVLPPIDSLIIWLMEQLLIFAFGASPVATDARLFISFFISGLLYIGAGFLGSVQSLILYCAAFGFLLSTDLNSLLIEGIVKVLDKCKVIRLPTKPLDKKPVISLLAFAWHCAMFAINMAVAALTVFYQSQFNPSLRLALQIFIIVLMVLCQTLGDLQKVYFFFRLIRNCIYPQSFSSVRGFKKRQKLLHILGFIYLGLITTLVPLLLVAYLSPYLVPSTSTLPSFVLALGTFHAFRMTWQRTRGALLNIVVICVINLITTYSPTTFPWYDLLGLGLQLILVDFLVDRTFRFLDNLWFALTLLVTSWTDKKQRRKSSMLLICVNIVFFPFVIGIAALSAVLAAPMLPIFTLPLFYIAFPRPSRFWPLSPGKASANVCSDTAYYQQMSDDLTRKLAKGAYMGTLHTFGSIGTDFPTYLVRSQDRTFWVQVVESGYGYISFYVKGLELQETSCHALEATRLDDACQFAFEKSDGRASVKRFNPYPFFSGVTPLDTVFVNGYSDAKNSLAGIIDQPVALQQIHKDFAKCLVWLLVHYECSNRKTKPIPSVGDDHISSSQSHAEDPTNTKPASTLNKTNPQKTKPVSPTYSLDSLDEILASRPQSRKSRQSAKANNSQKHRPKEGTTGSLGSLSSILGSEDGRGGNRGSAFPKIPGYVSDEEDWEAESTFSDSGFGLPAVDVSERKKTGNGKGAGISNGKQSNGGISAYPMSWMQFDISDQDLRRHNQLFDSSWYFHVTSVAERDTGEMMSSGVEDDSLLNDSRRLVAACYRIVNVLGVPGKDSSLLGASHMCKVFSGDIPWSPDLDWLRQQTDLYNIVIKAHRYAVKLMYDRAAMGSMDEAENEDFDETVTSLREYDAEWHVGMETNAEWADEASRGKLSLFTVTYDPDKVEYAARVLIRRQVEAHVTLLSSAVVRGLWANQSIELLYATNDDEERYSIQAHPALLRNLTVQAADPPLGYPVFSSPPIFERTLPVPIVKADHLLWR</sequence>
<feature type="transmembrane region" description="Helical" evidence="6">
    <location>
        <begin position="404"/>
        <end position="431"/>
    </location>
</feature>
<feature type="transmembrane region" description="Helical" evidence="6">
    <location>
        <begin position="298"/>
        <end position="315"/>
    </location>
</feature>
<feature type="transmembrane region" description="Helical" evidence="6">
    <location>
        <begin position="144"/>
        <end position="167"/>
    </location>
</feature>
<accession>A0A6F9DMN6</accession>
<dbReference type="PANTHER" id="PTHR12372:SF6">
    <property type="entry name" value="PECANEX-LIKE PROTEIN 4"/>
    <property type="match status" value="1"/>
</dbReference>
<feature type="transmembrane region" description="Helical" evidence="6">
    <location>
        <begin position="254"/>
        <end position="278"/>
    </location>
</feature>
<feature type="transmembrane region" description="Helical" evidence="6">
    <location>
        <begin position="512"/>
        <end position="534"/>
    </location>
</feature>
<feature type="compositionally biased region" description="Basic and acidic residues" evidence="7">
    <location>
        <begin position="812"/>
        <end position="827"/>
    </location>
</feature>
<gene>
    <name evidence="9" type="primary">Pcnx4</name>
</gene>
<evidence type="ECO:0000256" key="5">
    <source>
        <dbReference type="ARBA" id="ARBA00023136"/>
    </source>
</evidence>
<evidence type="ECO:0000256" key="6">
    <source>
        <dbReference type="RuleBase" id="RU367089"/>
    </source>
</evidence>
<dbReference type="InterPro" id="IPR007735">
    <property type="entry name" value="Pecanex_C"/>
</dbReference>
<dbReference type="GO" id="GO:0016020">
    <property type="term" value="C:membrane"/>
    <property type="evidence" value="ECO:0007669"/>
    <property type="project" value="UniProtKB-SubCell"/>
</dbReference>
<proteinExistence type="evidence at transcript level"/>
<comment type="subcellular location">
    <subcellularLocation>
        <location evidence="1 6">Membrane</location>
        <topology evidence="1 6">Multi-pass membrane protein</topology>
    </subcellularLocation>
</comment>
<dbReference type="PANTHER" id="PTHR12372">
    <property type="entry name" value="PECANEX"/>
    <property type="match status" value="1"/>
</dbReference>
<dbReference type="AlphaFoldDB" id="A0A6F9DMN6"/>
<comment type="similarity">
    <text evidence="2 6">Belongs to the pecanex family.</text>
</comment>
<feature type="transmembrane region" description="Helical" evidence="6">
    <location>
        <begin position="583"/>
        <end position="610"/>
    </location>
</feature>
<feature type="transmembrane region" description="Helical" evidence="6">
    <location>
        <begin position="179"/>
        <end position="202"/>
    </location>
</feature>
<feature type="region of interest" description="Disordered" evidence="7">
    <location>
        <begin position="944"/>
        <end position="963"/>
    </location>
</feature>
<feature type="compositionally biased region" description="Low complexity" evidence="7">
    <location>
        <begin position="889"/>
        <end position="899"/>
    </location>
</feature>
<protein>
    <recommendedName>
        <fullName evidence="6">Pecanex-like protein</fullName>
    </recommendedName>
</protein>
<reference evidence="9" key="1">
    <citation type="submission" date="2020-04" db="EMBL/GenBank/DDBJ databases">
        <authorList>
            <person name="Neveu A P."/>
        </authorList>
    </citation>
    <scope>NUCLEOTIDE SEQUENCE</scope>
    <source>
        <tissue evidence="9">Whole embryo</tissue>
    </source>
</reference>
<feature type="domain" description="Pecanex C-terminal" evidence="8">
    <location>
        <begin position="1052"/>
        <end position="1227"/>
    </location>
</feature>
<feature type="compositionally biased region" description="Polar residues" evidence="7">
    <location>
        <begin position="828"/>
        <end position="852"/>
    </location>
</feature>
<feature type="transmembrane region" description="Helical" evidence="6">
    <location>
        <begin position="223"/>
        <end position="242"/>
    </location>
</feature>
<keyword evidence="5 6" id="KW-0472">Membrane</keyword>
<feature type="transmembrane region" description="Helical" evidence="6">
    <location>
        <begin position="39"/>
        <end position="63"/>
    </location>
</feature>
<keyword evidence="3 6" id="KW-0812">Transmembrane</keyword>
<feature type="transmembrane region" description="Helical" evidence="6">
    <location>
        <begin position="366"/>
        <end position="392"/>
    </location>
</feature>
<name>A0A6F9DMN6_9ASCI</name>
<keyword evidence="4 6" id="KW-1133">Transmembrane helix</keyword>
<evidence type="ECO:0000256" key="3">
    <source>
        <dbReference type="ARBA" id="ARBA00022692"/>
    </source>
</evidence>
<feature type="region of interest" description="Disordered" evidence="7">
    <location>
        <begin position="806"/>
        <end position="914"/>
    </location>
</feature>
<organism evidence="9">
    <name type="scientific">Phallusia mammillata</name>
    <dbReference type="NCBI Taxonomy" id="59560"/>
    <lineage>
        <taxon>Eukaryota</taxon>
        <taxon>Metazoa</taxon>
        <taxon>Chordata</taxon>
        <taxon>Tunicata</taxon>
        <taxon>Ascidiacea</taxon>
        <taxon>Phlebobranchia</taxon>
        <taxon>Ascidiidae</taxon>
        <taxon>Phallusia</taxon>
    </lineage>
</organism>
<evidence type="ECO:0000256" key="4">
    <source>
        <dbReference type="ARBA" id="ARBA00022989"/>
    </source>
</evidence>
<feature type="transmembrane region" description="Helical" evidence="6">
    <location>
        <begin position="452"/>
        <end position="473"/>
    </location>
</feature>
<feature type="transmembrane region" description="Helical" evidence="6">
    <location>
        <begin position="479"/>
        <end position="500"/>
    </location>
</feature>
<evidence type="ECO:0000313" key="9">
    <source>
        <dbReference type="EMBL" id="CAB3264712.1"/>
    </source>
</evidence>
<dbReference type="Pfam" id="PF05041">
    <property type="entry name" value="Pecanex_C"/>
    <property type="match status" value="1"/>
</dbReference>
<dbReference type="EMBL" id="LR788850">
    <property type="protein sequence ID" value="CAB3264712.1"/>
    <property type="molecule type" value="mRNA"/>
</dbReference>
<feature type="transmembrane region" description="Helical" evidence="6">
    <location>
        <begin position="75"/>
        <end position="95"/>
    </location>
</feature>
<dbReference type="InterPro" id="IPR039797">
    <property type="entry name" value="Pecanex"/>
</dbReference>
<evidence type="ECO:0000256" key="1">
    <source>
        <dbReference type="ARBA" id="ARBA00004141"/>
    </source>
</evidence>
<evidence type="ECO:0000256" key="7">
    <source>
        <dbReference type="SAM" id="MobiDB-lite"/>
    </source>
</evidence>
<evidence type="ECO:0000256" key="2">
    <source>
        <dbReference type="ARBA" id="ARBA00010170"/>
    </source>
</evidence>
<feature type="transmembrane region" description="Helical" evidence="6">
    <location>
        <begin position="554"/>
        <end position="571"/>
    </location>
</feature>
<evidence type="ECO:0000259" key="8">
    <source>
        <dbReference type="Pfam" id="PF05041"/>
    </source>
</evidence>